<dbReference type="RefSeq" id="WP_171556740.1">
    <property type="nucleotide sequence ID" value="NZ_JABFCS010000001.1"/>
</dbReference>
<comment type="subcellular location">
    <subcellularLocation>
        <location evidence="2">Cell membrane</location>
        <topology evidence="2">Multi-pass membrane protein</topology>
    </subcellularLocation>
</comment>
<comment type="caution">
    <text evidence="4">The sequence shown here is derived from an EMBL/GenBank/DDBJ whole genome shotgun (WGS) entry which is preliminary data.</text>
</comment>
<organism evidence="4 5">
    <name type="scientific">Ramlibacter montanisoli</name>
    <dbReference type="NCBI Taxonomy" id="2732512"/>
    <lineage>
        <taxon>Bacteria</taxon>
        <taxon>Pseudomonadati</taxon>
        <taxon>Pseudomonadota</taxon>
        <taxon>Betaproteobacteria</taxon>
        <taxon>Burkholderiales</taxon>
        <taxon>Comamonadaceae</taxon>
        <taxon>Ramlibacter</taxon>
    </lineage>
</organism>
<keyword evidence="2" id="KW-1003">Cell membrane</keyword>
<name>A0A849KC78_9BURK</name>
<dbReference type="PANTHER" id="PTHR33269:SF17">
    <property type="entry name" value="NADH-UBIQUINONE OXIDOREDUCTASE CHAIN 6"/>
    <property type="match status" value="1"/>
</dbReference>
<keyword evidence="2" id="KW-0812">Transmembrane</keyword>
<evidence type="ECO:0000313" key="5">
    <source>
        <dbReference type="Proteomes" id="UP000552954"/>
    </source>
</evidence>
<reference evidence="4 5" key="2">
    <citation type="submission" date="2020-06" db="EMBL/GenBank/DDBJ databases">
        <title>Ramlibacter rhizophilus sp. nov., isolated from rhizosphere soil of national flower Mugunghwa from South Korea.</title>
        <authorList>
            <person name="Zheng-Fei Y."/>
            <person name="Huan T."/>
        </authorList>
    </citation>
    <scope>NUCLEOTIDE SEQUENCE [LARGE SCALE GENOMIC DNA]</scope>
    <source>
        <strain evidence="4 5">B156</strain>
    </source>
</reference>
<keyword evidence="2" id="KW-0472">Membrane</keyword>
<feature type="transmembrane region" description="Helical" evidence="2">
    <location>
        <begin position="30"/>
        <end position="49"/>
    </location>
</feature>
<dbReference type="GO" id="GO:0005886">
    <property type="term" value="C:plasma membrane"/>
    <property type="evidence" value="ECO:0007669"/>
    <property type="project" value="UniProtKB-SubCell"/>
</dbReference>
<feature type="transmembrane region" description="Helical" evidence="2">
    <location>
        <begin position="158"/>
        <end position="181"/>
    </location>
</feature>
<dbReference type="EC" id="7.1.1.-" evidence="2"/>
<dbReference type="PANTHER" id="PTHR33269">
    <property type="entry name" value="NADH-UBIQUINONE OXIDOREDUCTASE CHAIN 6"/>
    <property type="match status" value="1"/>
</dbReference>
<evidence type="ECO:0000256" key="1">
    <source>
        <dbReference type="ARBA" id="ARBA00005698"/>
    </source>
</evidence>
<dbReference type="Gene3D" id="1.20.120.1200">
    <property type="entry name" value="NADH-ubiquinone/plastoquinone oxidoreductase chain 6, subunit NuoJ"/>
    <property type="match status" value="1"/>
</dbReference>
<dbReference type="Pfam" id="PF00499">
    <property type="entry name" value="Oxidored_q3"/>
    <property type="match status" value="1"/>
</dbReference>
<dbReference type="Proteomes" id="UP000552954">
    <property type="component" value="Unassembled WGS sequence"/>
</dbReference>
<dbReference type="InterPro" id="IPR042106">
    <property type="entry name" value="Nuo/plastoQ_OxRdtase_6_NuoJ"/>
</dbReference>
<keyword evidence="4" id="KW-0560">Oxidoreductase</keyword>
<dbReference type="AlphaFoldDB" id="A0A849KC78"/>
<feature type="compositionally biased region" description="Pro residues" evidence="3">
    <location>
        <begin position="211"/>
        <end position="220"/>
    </location>
</feature>
<feature type="region of interest" description="Disordered" evidence="3">
    <location>
        <begin position="185"/>
        <end position="230"/>
    </location>
</feature>
<dbReference type="GO" id="GO:0016491">
    <property type="term" value="F:oxidoreductase activity"/>
    <property type="evidence" value="ECO:0007669"/>
    <property type="project" value="UniProtKB-KW"/>
</dbReference>
<dbReference type="EMBL" id="JABFCS010000001">
    <property type="protein sequence ID" value="NNU42371.1"/>
    <property type="molecule type" value="Genomic_DNA"/>
</dbReference>
<keyword evidence="2" id="KW-1133">Transmembrane helix</keyword>
<evidence type="ECO:0000256" key="2">
    <source>
        <dbReference type="RuleBase" id="RU004429"/>
    </source>
</evidence>
<feature type="transmembrane region" description="Helical" evidence="2">
    <location>
        <begin position="6"/>
        <end position="23"/>
    </location>
</feature>
<proteinExistence type="inferred from homology"/>
<keyword evidence="2" id="KW-0520">NAD</keyword>
<reference evidence="4 5" key="1">
    <citation type="submission" date="2020-05" db="EMBL/GenBank/DDBJ databases">
        <authorList>
            <person name="Khan S.A."/>
            <person name="Jeon C.O."/>
            <person name="Chun B.H."/>
        </authorList>
    </citation>
    <scope>NUCLEOTIDE SEQUENCE [LARGE SCALE GENOMIC DNA]</scope>
    <source>
        <strain evidence="4 5">B156</strain>
    </source>
</reference>
<keyword evidence="2" id="KW-0874">Quinone</keyword>
<keyword evidence="5" id="KW-1185">Reference proteome</keyword>
<dbReference type="InterPro" id="IPR001457">
    <property type="entry name" value="NADH_UbQ/plastoQ_OxRdtase_su6"/>
</dbReference>
<sequence>MDIRTGLFYLFAVVLLFAAFRVITARNPVYAALFLVLTFFQAAGVWLLLKAEFLAITLVLVYVGAVMVLFLFVVMMLDINVDALRAGFWKHFPIAATIGALIALEMAAVLMGGFRPTEEPRAMQSAATAVTATTQGGVPVVQQYSNTKELGRLLYTEYLYPLEIAAVILLVAIIAAIALTLRTRKDTKHTDPSQQVRVKARDRVRIIKMPPSRPAQPEPAPAAASVETKA</sequence>
<dbReference type="NCBIfam" id="NF005164">
    <property type="entry name" value="PRK06638.1-4"/>
    <property type="match status" value="1"/>
</dbReference>
<comment type="catalytic activity">
    <reaction evidence="2">
        <text>a quinone + NADH + 5 H(+)(in) = a quinol + NAD(+) + 4 H(+)(out)</text>
        <dbReference type="Rhea" id="RHEA:57888"/>
        <dbReference type="ChEBI" id="CHEBI:15378"/>
        <dbReference type="ChEBI" id="CHEBI:24646"/>
        <dbReference type="ChEBI" id="CHEBI:57540"/>
        <dbReference type="ChEBI" id="CHEBI:57945"/>
        <dbReference type="ChEBI" id="CHEBI:132124"/>
    </reaction>
</comment>
<evidence type="ECO:0000256" key="3">
    <source>
        <dbReference type="SAM" id="MobiDB-lite"/>
    </source>
</evidence>
<feature type="transmembrane region" description="Helical" evidence="2">
    <location>
        <begin position="55"/>
        <end position="79"/>
    </location>
</feature>
<dbReference type="GO" id="GO:0048038">
    <property type="term" value="F:quinone binding"/>
    <property type="evidence" value="ECO:0007669"/>
    <property type="project" value="UniProtKB-UniRule"/>
</dbReference>
<protein>
    <recommendedName>
        <fullName evidence="2">NADH-quinone oxidoreductase subunit J</fullName>
        <ecNumber evidence="2">7.1.1.-</ecNumber>
    </recommendedName>
</protein>
<dbReference type="GO" id="GO:0008137">
    <property type="term" value="F:NADH dehydrogenase (ubiquinone) activity"/>
    <property type="evidence" value="ECO:0007669"/>
    <property type="project" value="UniProtKB-UniRule"/>
</dbReference>
<gene>
    <name evidence="4" type="ORF">HK415_03165</name>
</gene>
<comment type="similarity">
    <text evidence="1 2">Belongs to the complex I subunit 6 family.</text>
</comment>
<accession>A0A849KC78</accession>
<feature type="transmembrane region" description="Helical" evidence="2">
    <location>
        <begin position="91"/>
        <end position="114"/>
    </location>
</feature>
<evidence type="ECO:0000313" key="4">
    <source>
        <dbReference type="EMBL" id="NNU42371.1"/>
    </source>
</evidence>
<comment type="function">
    <text evidence="2">NDH-1 shuttles electrons from NADH, via FMN and iron-sulfur (Fe-S) centers, to quinones in the respiratory chain. Couples the redox reaction to proton translocation (for every two electrons transferred, four hydrogen ions are translocated across the cytoplasmic membrane), and thus conserves the redox energy in a proton gradient.</text>
</comment>